<evidence type="ECO:0000313" key="4">
    <source>
        <dbReference type="EMBL" id="KAL3077176.1"/>
    </source>
</evidence>
<dbReference type="InterPro" id="IPR000717">
    <property type="entry name" value="PCI_dom"/>
</dbReference>
<dbReference type="AlphaFoldDB" id="A0ABD2IDH2"/>
<dbReference type="PROSITE" id="PS50250">
    <property type="entry name" value="PCI"/>
    <property type="match status" value="1"/>
</dbReference>
<dbReference type="PANTHER" id="PTHR12436:SF3">
    <property type="entry name" value="GERMINAL-CENTER ASSOCIATED NUCLEAR PROTEIN"/>
    <property type="match status" value="1"/>
</dbReference>
<comment type="caution">
    <text evidence="4">The sequence shown here is derived from an EMBL/GenBank/DDBJ whole genome shotgun (WGS) entry which is preliminary data.</text>
</comment>
<keyword evidence="5" id="KW-1185">Reference proteome</keyword>
<proteinExistence type="inferred from homology"/>
<reference evidence="4 5" key="1">
    <citation type="submission" date="2024-10" db="EMBL/GenBank/DDBJ databases">
        <authorList>
            <person name="Kim D."/>
        </authorList>
    </citation>
    <scope>NUCLEOTIDE SEQUENCE [LARGE SCALE GENOMIC DNA]</scope>
    <source>
        <strain evidence="4">Taebaek</strain>
    </source>
</reference>
<feature type="domain" description="PCI" evidence="3">
    <location>
        <begin position="234"/>
        <end position="406"/>
    </location>
</feature>
<sequence length="822" mass="95397">MENIVKKRPNRPVQSVLQKRQKRLHSGGESFMGLLPKLKATSTKQDIINGLKELVGRTCLTNSDKFHLLQHRDVLLYKLRDITSDQLGSRQITQGSCPDMCPEKERYMRDAKKTVHFYECNSQGQMVHEKMVKDYSRSAADQDTPLAHELRPLKTLQLTMDYLIFNIAGEIPSTSSNDLARWYDFLWSRTRAIRKDITQQMLNNEMAVDLVEKCARLHIFASFGLVELEADLFDHKMNTENLSKSLQTLRHMYDDLAKKQIFCVNESEFRSYDILLNLSDFNVHSQVLSYRASVRANPQVQLALSLSSALQNNNYIRFFRLVRLQATFLQACLCHHFFPLIRSNALKVICMAYNIFPIETFVEYLSFDSMDEAMKFIGQFNLEMDATDPNLINVRDGRNFFLPGGDAPNAESIQRTKCYWIEQKAHHLTLPKVLCNNPSAVRPGHLNAVSFPVDSFSKDSGAYVNDPVLKELIELHGSSFATARKNMRVEAPPSFSFVRAIQPFQSVFKPFRQIGVPPVLDANNNTEQQLLSMREHLLEKVVLTELTAIAGIALENTIRNNLRTRKVIRRWISFVAKKRQQRMANALASELIERVVSRQFHLSVNKIFSQRMALEMAVSQSESLLDQIVPKLLHSIVYRIRANKARHINEKMDNIRENLHRAWLRQFADHWLAVVRRNRILRNITFLTSQNGNGTLTLSPSQPLFRPNAKKMTPERMKQMAAEKMRQMENERKKRWLRRFADHWLAVVRRNRILRNIAFQTIQNGNGTLTLSPSQPLFRPNVKEMAAERMKQMAAQKMRQLEEEQKKRREERNAQFEFKFMG</sequence>
<evidence type="ECO:0000259" key="3">
    <source>
        <dbReference type="PROSITE" id="PS50250"/>
    </source>
</evidence>
<evidence type="ECO:0000313" key="5">
    <source>
        <dbReference type="Proteomes" id="UP001620645"/>
    </source>
</evidence>
<dbReference type="InterPro" id="IPR045107">
    <property type="entry name" value="SAC3/GANP/THP3"/>
</dbReference>
<gene>
    <name evidence="4" type="ORF">niasHS_013165</name>
</gene>
<dbReference type="Pfam" id="PF03399">
    <property type="entry name" value="SAC3_GANP"/>
    <property type="match status" value="1"/>
</dbReference>
<name>A0ABD2IDH2_HETSC</name>
<evidence type="ECO:0000256" key="2">
    <source>
        <dbReference type="SAM" id="Coils"/>
    </source>
</evidence>
<organism evidence="4 5">
    <name type="scientific">Heterodera schachtii</name>
    <name type="common">Sugarbeet cyst nematode worm</name>
    <name type="synonym">Tylenchus schachtii</name>
    <dbReference type="NCBI Taxonomy" id="97005"/>
    <lineage>
        <taxon>Eukaryota</taxon>
        <taxon>Metazoa</taxon>
        <taxon>Ecdysozoa</taxon>
        <taxon>Nematoda</taxon>
        <taxon>Chromadorea</taxon>
        <taxon>Rhabditida</taxon>
        <taxon>Tylenchina</taxon>
        <taxon>Tylenchomorpha</taxon>
        <taxon>Tylenchoidea</taxon>
        <taxon>Heteroderidae</taxon>
        <taxon>Heteroderinae</taxon>
        <taxon>Heterodera</taxon>
    </lineage>
</organism>
<dbReference type="Gene3D" id="1.25.40.990">
    <property type="match status" value="1"/>
</dbReference>
<dbReference type="EMBL" id="JBICCN010000327">
    <property type="protein sequence ID" value="KAL3077176.1"/>
    <property type="molecule type" value="Genomic_DNA"/>
</dbReference>
<feature type="coiled-coil region" evidence="2">
    <location>
        <begin position="784"/>
        <end position="814"/>
    </location>
</feature>
<comment type="similarity">
    <text evidence="1">Belongs to the SAC3 family.</text>
</comment>
<evidence type="ECO:0000256" key="1">
    <source>
        <dbReference type="ARBA" id="ARBA00038443"/>
    </source>
</evidence>
<dbReference type="PANTHER" id="PTHR12436">
    <property type="entry name" value="80 KDA MCM3-ASSOCIATED PROTEIN"/>
    <property type="match status" value="1"/>
</dbReference>
<accession>A0ABD2IDH2</accession>
<dbReference type="InterPro" id="IPR005062">
    <property type="entry name" value="SAC3/GANP/THP3_conserved"/>
</dbReference>
<keyword evidence="2" id="KW-0175">Coiled coil</keyword>
<protein>
    <recommendedName>
        <fullName evidence="3">PCI domain-containing protein</fullName>
    </recommendedName>
</protein>
<dbReference type="Proteomes" id="UP001620645">
    <property type="component" value="Unassembled WGS sequence"/>
</dbReference>